<dbReference type="PANTHER" id="PTHR46652">
    <property type="entry name" value="LEUCINE-RICH REPEAT AND IQ DOMAIN-CONTAINING PROTEIN 1-RELATED"/>
    <property type="match status" value="1"/>
</dbReference>
<reference evidence="4" key="1">
    <citation type="journal article" date="2013" name="Genetics">
        <title>The draft genome and transcriptome of Panagrellus redivivus are shaped by the harsh demands of a free-living lifestyle.</title>
        <authorList>
            <person name="Srinivasan J."/>
            <person name="Dillman A.R."/>
            <person name="Macchietto M.G."/>
            <person name="Heikkinen L."/>
            <person name="Lakso M."/>
            <person name="Fracchia K.M."/>
            <person name="Antoshechkin I."/>
            <person name="Mortazavi A."/>
            <person name="Wong G."/>
            <person name="Sternberg P.W."/>
        </authorList>
    </citation>
    <scope>NUCLEOTIDE SEQUENCE [LARGE SCALE GENOMIC DNA]</scope>
    <source>
        <strain evidence="4">MT8872</strain>
    </source>
</reference>
<dbReference type="InterPro" id="IPR032675">
    <property type="entry name" value="LRR_dom_sf"/>
</dbReference>
<keyword evidence="2" id="KW-0677">Repeat</keyword>
<keyword evidence="1" id="KW-0433">Leucine-rich repeat</keyword>
<reference evidence="5" key="2">
    <citation type="submission" date="2020-10" db="UniProtKB">
        <authorList>
            <consortium name="WormBaseParasite"/>
        </authorList>
    </citation>
    <scope>IDENTIFICATION</scope>
</reference>
<dbReference type="InterPro" id="IPR050836">
    <property type="entry name" value="SDS22/Internalin_LRR"/>
</dbReference>
<dbReference type="SUPFAM" id="SSF54236">
    <property type="entry name" value="Ubiquitin-like"/>
    <property type="match status" value="1"/>
</dbReference>
<dbReference type="PANTHER" id="PTHR46652:SF3">
    <property type="entry name" value="LEUCINE-RICH REPEAT-CONTAINING PROTEIN 9"/>
    <property type="match status" value="1"/>
</dbReference>
<feature type="region of interest" description="Disordered" evidence="3">
    <location>
        <begin position="1"/>
        <end position="35"/>
    </location>
</feature>
<keyword evidence="4" id="KW-1185">Reference proteome</keyword>
<evidence type="ECO:0000256" key="2">
    <source>
        <dbReference type="ARBA" id="ARBA00022737"/>
    </source>
</evidence>
<name>A0A7E4VV82_PANRE</name>
<evidence type="ECO:0000256" key="3">
    <source>
        <dbReference type="SAM" id="MobiDB-lite"/>
    </source>
</evidence>
<dbReference type="InterPro" id="IPR029071">
    <property type="entry name" value="Ubiquitin-like_domsf"/>
</dbReference>
<feature type="compositionally biased region" description="Low complexity" evidence="3">
    <location>
        <begin position="21"/>
        <end position="31"/>
    </location>
</feature>
<evidence type="ECO:0000313" key="5">
    <source>
        <dbReference type="WBParaSite" id="Pan_g3497.t1"/>
    </source>
</evidence>
<protein>
    <submittedName>
        <fullName evidence="5">Ubiquitin-like domain-containing protein</fullName>
    </submittedName>
</protein>
<evidence type="ECO:0000256" key="1">
    <source>
        <dbReference type="ARBA" id="ARBA00022614"/>
    </source>
</evidence>
<accession>A0A7E4VV82</accession>
<sequence length="461" mass="52888">MTEPLSDFEQLSLDSPGPQKSPSTDEGSMSSSDEDDSLLYHMEKKYLEEQEVEPSINFFGTSPCKLATERHLGLLVLNRMNIASIGDEQRLASLVKNVSDVDLAFNDISDWNVIKTLLSFMPQLRRLNLSHNPLAHSIDVELPSCSHLTSFALNGVNLPLPSLGYLCSTMPQLQELHLNENHDYTHAPLVDVHISDKVSVLQLNACNFDNWSAVLNVLRAFPNVKTLFLSDNPDLQVIKEECEHTGRATRDLTNNVTTLTIHNCDIREWDIIESLSHLTQLQDLKCLRNPIFDEISDEERYHLVIGRLRNLKILNGSPISEAQREESERFFVRFYQGRDNKPAVWHELVEIHGNLDELVKVDLTPRKWALVTMRCDEKNIRTRFRIRLNKTVLDLMRFVSKVTGITVPRMRLFYHDVQMPDGYGPTELRFPGQKLHYLHIEDGDEFAVQSKLLPPEKSVLW</sequence>
<dbReference type="SUPFAM" id="SSF52058">
    <property type="entry name" value="L domain-like"/>
    <property type="match status" value="1"/>
</dbReference>
<dbReference type="Proteomes" id="UP000492821">
    <property type="component" value="Unassembled WGS sequence"/>
</dbReference>
<dbReference type="AlphaFoldDB" id="A0A7E4VV82"/>
<dbReference type="Gene3D" id="3.80.10.10">
    <property type="entry name" value="Ribonuclease Inhibitor"/>
    <property type="match status" value="2"/>
</dbReference>
<dbReference type="WBParaSite" id="Pan_g3497.t1">
    <property type="protein sequence ID" value="Pan_g3497.t1"/>
    <property type="gene ID" value="Pan_g3497"/>
</dbReference>
<evidence type="ECO:0000313" key="4">
    <source>
        <dbReference type="Proteomes" id="UP000492821"/>
    </source>
</evidence>
<proteinExistence type="predicted"/>
<organism evidence="4 5">
    <name type="scientific">Panagrellus redivivus</name>
    <name type="common">Microworm</name>
    <dbReference type="NCBI Taxonomy" id="6233"/>
    <lineage>
        <taxon>Eukaryota</taxon>
        <taxon>Metazoa</taxon>
        <taxon>Ecdysozoa</taxon>
        <taxon>Nematoda</taxon>
        <taxon>Chromadorea</taxon>
        <taxon>Rhabditida</taxon>
        <taxon>Tylenchina</taxon>
        <taxon>Panagrolaimomorpha</taxon>
        <taxon>Panagrolaimoidea</taxon>
        <taxon>Panagrolaimidae</taxon>
        <taxon>Panagrellus</taxon>
    </lineage>
</organism>